<dbReference type="KEGG" id="pvv:PVVCY_0402020"/>
<proteinExistence type="predicted"/>
<dbReference type="Proteomes" id="UP000290582">
    <property type="component" value="Chromosome PVVCY_04"/>
</dbReference>
<dbReference type="GeneID" id="19962205"/>
<reference evidence="1 2" key="1">
    <citation type="submission" date="2019-01" db="EMBL/GenBank/DDBJ databases">
        <authorList>
            <person name="Ramaprasad A."/>
        </authorList>
    </citation>
    <scope>NUCLEOTIDE SEQUENCE [LARGE SCALE GENOMIC DNA]</scope>
</reference>
<accession>A0A449BNU2</accession>
<evidence type="ECO:0000313" key="2">
    <source>
        <dbReference type="Proteomes" id="UP000290582"/>
    </source>
</evidence>
<evidence type="ECO:0000313" key="1">
    <source>
        <dbReference type="EMBL" id="VEV55104.1"/>
    </source>
</evidence>
<dbReference type="RefSeq" id="XP_037490172.1">
    <property type="nucleotide sequence ID" value="XM_037634984.1"/>
</dbReference>
<dbReference type="AlphaFoldDB" id="A0A449BNU2"/>
<dbReference type="VEuPathDB" id="PlasmoDB:PVVCY_0402020"/>
<name>A0A449BNU2_PLAVN</name>
<protein>
    <submittedName>
        <fullName evidence="1">Uncharacterized protein</fullName>
    </submittedName>
</protein>
<gene>
    <name evidence="1" type="ORF">PVVCY_0402020</name>
</gene>
<sequence length="78" mass="9331">MNDNEYGDVYYGEYTDDEDSFDKMIEKFINDNKDLPMDILGMETYVLNILENESEQSKFSYKLYKEILKQHSKLKPSE</sequence>
<organism evidence="1 2">
    <name type="scientific">Plasmodium vinckei vinckei</name>
    <dbReference type="NCBI Taxonomy" id="54757"/>
    <lineage>
        <taxon>Eukaryota</taxon>
        <taxon>Sar</taxon>
        <taxon>Alveolata</taxon>
        <taxon>Apicomplexa</taxon>
        <taxon>Aconoidasida</taxon>
        <taxon>Haemosporida</taxon>
        <taxon>Plasmodiidae</taxon>
        <taxon>Plasmodium</taxon>
        <taxon>Plasmodium (Vinckeia)</taxon>
    </lineage>
</organism>
<dbReference type="EMBL" id="LR215060">
    <property type="protein sequence ID" value="VEV55104.1"/>
    <property type="molecule type" value="Genomic_DNA"/>
</dbReference>